<keyword evidence="3" id="KW-1185">Reference proteome</keyword>
<keyword evidence="1" id="KW-1133">Transmembrane helix</keyword>
<evidence type="ECO:0008006" key="4">
    <source>
        <dbReference type="Google" id="ProtNLM"/>
    </source>
</evidence>
<evidence type="ECO:0000313" key="2">
    <source>
        <dbReference type="EMBL" id="SEW38335.1"/>
    </source>
</evidence>
<dbReference type="Proteomes" id="UP000199437">
    <property type="component" value="Unassembled WGS sequence"/>
</dbReference>
<dbReference type="RefSeq" id="WP_090260093.1">
    <property type="nucleotide sequence ID" value="NZ_FOIR01000003.1"/>
</dbReference>
<dbReference type="OrthoDB" id="980770at2"/>
<dbReference type="AlphaFoldDB" id="A0A1I0RC35"/>
<dbReference type="GeneID" id="99988081"/>
<keyword evidence="1" id="KW-0472">Membrane</keyword>
<reference evidence="3" key="1">
    <citation type="submission" date="2016-10" db="EMBL/GenBank/DDBJ databases">
        <authorList>
            <person name="Varghese N."/>
            <person name="Submissions S."/>
        </authorList>
    </citation>
    <scope>NUCLEOTIDE SEQUENCE [LARGE SCALE GENOMIC DNA]</scope>
    <source>
        <strain evidence="3">CGMCC 1.12402</strain>
    </source>
</reference>
<evidence type="ECO:0000256" key="1">
    <source>
        <dbReference type="SAM" id="Phobius"/>
    </source>
</evidence>
<feature type="transmembrane region" description="Helical" evidence="1">
    <location>
        <begin position="6"/>
        <end position="25"/>
    </location>
</feature>
<dbReference type="EMBL" id="FOIR01000003">
    <property type="protein sequence ID" value="SEW38335.1"/>
    <property type="molecule type" value="Genomic_DNA"/>
</dbReference>
<gene>
    <name evidence="2" type="ORF">SAMN05216290_3405</name>
</gene>
<organism evidence="2 3">
    <name type="scientific">Roseivirga pacifica</name>
    <dbReference type="NCBI Taxonomy" id="1267423"/>
    <lineage>
        <taxon>Bacteria</taxon>
        <taxon>Pseudomonadati</taxon>
        <taxon>Bacteroidota</taxon>
        <taxon>Cytophagia</taxon>
        <taxon>Cytophagales</taxon>
        <taxon>Roseivirgaceae</taxon>
        <taxon>Roseivirga</taxon>
    </lineage>
</organism>
<name>A0A1I0RC35_9BACT</name>
<evidence type="ECO:0000313" key="3">
    <source>
        <dbReference type="Proteomes" id="UP000199437"/>
    </source>
</evidence>
<keyword evidence="1" id="KW-0812">Transmembrane</keyword>
<sequence length="148" mass="16486">MGFIPIFVALLGLIIIYSIYTYNLIKPRKARLTQVIDQMAANATQRKQAILAYDAQNENASLADAAAQLKRTSTDRFQSYKKEEELIDVINQGLTGLTDESLKADLQKANSTQEQLMKQLKNYAGDYNRMIGKAPASAVASVFGFKQF</sequence>
<protein>
    <recommendedName>
        <fullName evidence="4">LemA family protein</fullName>
    </recommendedName>
</protein>
<proteinExistence type="predicted"/>
<accession>A0A1I0RC35</accession>